<accession>A0ABN2XXZ7</accession>
<evidence type="ECO:0000256" key="8">
    <source>
        <dbReference type="ARBA" id="ARBA00023136"/>
    </source>
</evidence>
<feature type="transmembrane region" description="Helical" evidence="9">
    <location>
        <begin position="32"/>
        <end position="52"/>
    </location>
</feature>
<proteinExistence type="inferred from homology"/>
<dbReference type="HAMAP" id="MF_00161">
    <property type="entry name" value="LspA"/>
    <property type="match status" value="1"/>
</dbReference>
<feature type="transmembrane region" description="Helical" evidence="9">
    <location>
        <begin position="112"/>
        <end position="133"/>
    </location>
</feature>
<dbReference type="NCBIfam" id="TIGR00077">
    <property type="entry name" value="lspA"/>
    <property type="match status" value="1"/>
</dbReference>
<dbReference type="RefSeq" id="WP_344302381.1">
    <property type="nucleotide sequence ID" value="NZ_BAAAQQ010000002.1"/>
</dbReference>
<evidence type="ECO:0000256" key="10">
    <source>
        <dbReference type="RuleBase" id="RU004181"/>
    </source>
</evidence>
<evidence type="ECO:0000256" key="6">
    <source>
        <dbReference type="ARBA" id="ARBA00022801"/>
    </source>
</evidence>
<keyword evidence="8 9" id="KW-0472">Membrane</keyword>
<feature type="transmembrane region" description="Helical" evidence="9">
    <location>
        <begin position="86"/>
        <end position="105"/>
    </location>
</feature>
<dbReference type="PANTHER" id="PTHR33695">
    <property type="entry name" value="LIPOPROTEIN SIGNAL PEPTIDASE"/>
    <property type="match status" value="1"/>
</dbReference>
<keyword evidence="3 9" id="KW-0645">Protease</keyword>
<evidence type="ECO:0000256" key="7">
    <source>
        <dbReference type="ARBA" id="ARBA00022989"/>
    </source>
</evidence>
<dbReference type="Proteomes" id="UP001500575">
    <property type="component" value="Unassembled WGS sequence"/>
</dbReference>
<dbReference type="PRINTS" id="PR00781">
    <property type="entry name" value="LIPOSIGPTASE"/>
</dbReference>
<dbReference type="EMBL" id="BAAAQQ010000002">
    <property type="protein sequence ID" value="GAA2117463.1"/>
    <property type="molecule type" value="Genomic_DNA"/>
</dbReference>
<keyword evidence="6 9" id="KW-0378">Hydrolase</keyword>
<comment type="function">
    <text evidence="9">This protein specifically catalyzes the removal of signal peptides from prolipoproteins.</text>
</comment>
<evidence type="ECO:0000313" key="12">
    <source>
        <dbReference type="Proteomes" id="UP001500575"/>
    </source>
</evidence>
<feature type="active site" evidence="9">
    <location>
        <position position="145"/>
    </location>
</feature>
<evidence type="ECO:0000256" key="9">
    <source>
        <dbReference type="HAMAP-Rule" id="MF_00161"/>
    </source>
</evidence>
<comment type="catalytic activity">
    <reaction evidence="9">
        <text>Release of signal peptides from bacterial membrane prolipoproteins. Hydrolyzes -Xaa-Yaa-Zaa-|-(S,diacylglyceryl)Cys-, in which Xaa is hydrophobic (preferably Leu), and Yaa (Ala or Ser) and Zaa (Gly or Ala) have small, neutral side chains.</text>
        <dbReference type="EC" id="3.4.23.36"/>
    </reaction>
</comment>
<dbReference type="PANTHER" id="PTHR33695:SF1">
    <property type="entry name" value="LIPOPROTEIN SIGNAL PEPTIDASE"/>
    <property type="match status" value="1"/>
</dbReference>
<evidence type="ECO:0000313" key="11">
    <source>
        <dbReference type="EMBL" id="GAA2117463.1"/>
    </source>
</evidence>
<dbReference type="EC" id="3.4.23.36" evidence="9"/>
<keyword evidence="7 9" id="KW-1133">Transmembrane helix</keyword>
<feature type="active site" evidence="9">
    <location>
        <position position="159"/>
    </location>
</feature>
<evidence type="ECO:0000256" key="3">
    <source>
        <dbReference type="ARBA" id="ARBA00022670"/>
    </source>
</evidence>
<comment type="subcellular location">
    <subcellularLocation>
        <location evidence="9">Cell membrane</location>
        <topology evidence="9">Multi-pass membrane protein</topology>
    </subcellularLocation>
</comment>
<organism evidence="11 12">
    <name type="scientific">Nocardioides bigeumensis</name>
    <dbReference type="NCBI Taxonomy" id="433657"/>
    <lineage>
        <taxon>Bacteria</taxon>
        <taxon>Bacillati</taxon>
        <taxon>Actinomycetota</taxon>
        <taxon>Actinomycetes</taxon>
        <taxon>Propionibacteriales</taxon>
        <taxon>Nocardioidaceae</taxon>
        <taxon>Nocardioides</taxon>
    </lineage>
</organism>
<dbReference type="InterPro" id="IPR001872">
    <property type="entry name" value="Peptidase_A8"/>
</dbReference>
<keyword evidence="5 9" id="KW-0064">Aspartyl protease</keyword>
<comment type="pathway">
    <text evidence="9">Protein modification; lipoprotein biosynthesis (signal peptide cleavage).</text>
</comment>
<evidence type="ECO:0000256" key="2">
    <source>
        <dbReference type="ARBA" id="ARBA00022475"/>
    </source>
</evidence>
<protein>
    <recommendedName>
        <fullName evidence="9">Lipoprotein signal peptidase</fullName>
        <ecNumber evidence="9">3.4.23.36</ecNumber>
    </recommendedName>
    <alternativeName>
        <fullName evidence="9">Prolipoprotein signal peptidase</fullName>
    </alternativeName>
    <alternativeName>
        <fullName evidence="9">Signal peptidase II</fullName>
        <shortName evidence="9">SPase II</shortName>
    </alternativeName>
</protein>
<comment type="caution">
    <text evidence="11">The sequence shown here is derived from an EMBL/GenBank/DDBJ whole genome shotgun (WGS) entry which is preliminary data.</text>
</comment>
<feature type="transmembrane region" description="Helical" evidence="9">
    <location>
        <begin position="153"/>
        <end position="174"/>
    </location>
</feature>
<keyword evidence="12" id="KW-1185">Reference proteome</keyword>
<reference evidence="11 12" key="1">
    <citation type="journal article" date="2019" name="Int. J. Syst. Evol. Microbiol.">
        <title>The Global Catalogue of Microorganisms (GCM) 10K type strain sequencing project: providing services to taxonomists for standard genome sequencing and annotation.</title>
        <authorList>
            <consortium name="The Broad Institute Genomics Platform"/>
            <consortium name="The Broad Institute Genome Sequencing Center for Infectious Disease"/>
            <person name="Wu L."/>
            <person name="Ma J."/>
        </authorList>
    </citation>
    <scope>NUCLEOTIDE SEQUENCE [LARGE SCALE GENOMIC DNA]</scope>
    <source>
        <strain evidence="11 12">JCM 16021</strain>
    </source>
</reference>
<evidence type="ECO:0000256" key="4">
    <source>
        <dbReference type="ARBA" id="ARBA00022692"/>
    </source>
</evidence>
<gene>
    <name evidence="9 11" type="primary">lspA</name>
    <name evidence="11" type="ORF">GCM10009843_08460</name>
</gene>
<sequence length="197" mass="20666">MQAARGASLNSSAAADGADTAAAGATGRRYRLIFASVFLTAYAADVLSKVWAVEALETRTIDVVGEWFQLHLVRNPGAAFSTATSLTPALSTLAIAAACVVLFVARRVGSTPWAWSLGLLMAGITGNLTDRLFRDPGPMRGHVIDLFMVPNWPVFNVADICINVGAGLALLTTFRGFAVDGSRVVDNKAEDPAEPGS</sequence>
<name>A0ABN2XXZ7_9ACTN</name>
<evidence type="ECO:0000256" key="1">
    <source>
        <dbReference type="ARBA" id="ARBA00006139"/>
    </source>
</evidence>
<dbReference type="Pfam" id="PF01252">
    <property type="entry name" value="Peptidase_A8"/>
    <property type="match status" value="1"/>
</dbReference>
<comment type="similarity">
    <text evidence="1 9 10">Belongs to the peptidase A8 family.</text>
</comment>
<keyword evidence="2 9" id="KW-1003">Cell membrane</keyword>
<evidence type="ECO:0000256" key="5">
    <source>
        <dbReference type="ARBA" id="ARBA00022750"/>
    </source>
</evidence>
<keyword evidence="4 9" id="KW-0812">Transmembrane</keyword>